<proteinExistence type="predicted"/>
<reference evidence="4" key="1">
    <citation type="journal article" date="2021" name="Nat. Commun.">
        <title>Genetic determinants of endophytism in the Arabidopsis root mycobiome.</title>
        <authorList>
            <person name="Mesny F."/>
            <person name="Miyauchi S."/>
            <person name="Thiergart T."/>
            <person name="Pickel B."/>
            <person name="Atanasova L."/>
            <person name="Karlsson M."/>
            <person name="Huettel B."/>
            <person name="Barry K.W."/>
            <person name="Haridas S."/>
            <person name="Chen C."/>
            <person name="Bauer D."/>
            <person name="Andreopoulos W."/>
            <person name="Pangilinan J."/>
            <person name="LaButti K."/>
            <person name="Riley R."/>
            <person name="Lipzen A."/>
            <person name="Clum A."/>
            <person name="Drula E."/>
            <person name="Henrissat B."/>
            <person name="Kohler A."/>
            <person name="Grigoriev I.V."/>
            <person name="Martin F.M."/>
            <person name="Hacquard S."/>
        </authorList>
    </citation>
    <scope>NUCLEOTIDE SEQUENCE</scope>
    <source>
        <strain evidence="4">MPI-CAGE-AT-0147</strain>
    </source>
</reference>
<comment type="caution">
    <text evidence="4">The sequence shown here is derived from an EMBL/GenBank/DDBJ whole genome shotgun (WGS) entry which is preliminary data.</text>
</comment>
<gene>
    <name evidence="4" type="ORF">EDB81DRAFT_950881</name>
</gene>
<feature type="repeat" description="ANK" evidence="2">
    <location>
        <begin position="523"/>
        <end position="556"/>
    </location>
</feature>
<dbReference type="PROSITE" id="PS50088">
    <property type="entry name" value="ANK_REPEAT"/>
    <property type="match status" value="1"/>
</dbReference>
<dbReference type="Gene3D" id="1.25.40.20">
    <property type="entry name" value="Ankyrin repeat-containing domain"/>
    <property type="match status" value="1"/>
</dbReference>
<feature type="domain" description="Nephrocystin 3-like N-terminal" evidence="3">
    <location>
        <begin position="76"/>
        <end position="240"/>
    </location>
</feature>
<evidence type="ECO:0000259" key="3">
    <source>
        <dbReference type="Pfam" id="PF24883"/>
    </source>
</evidence>
<keyword evidence="1" id="KW-0677">Repeat</keyword>
<dbReference type="SUPFAM" id="SSF48403">
    <property type="entry name" value="Ankyrin repeat"/>
    <property type="match status" value="1"/>
</dbReference>
<dbReference type="PANTHER" id="PTHR10039">
    <property type="entry name" value="AMELOGENIN"/>
    <property type="match status" value="1"/>
</dbReference>
<dbReference type="AlphaFoldDB" id="A0A9P9E0K0"/>
<dbReference type="SUPFAM" id="SSF52540">
    <property type="entry name" value="P-loop containing nucleoside triphosphate hydrolases"/>
    <property type="match status" value="1"/>
</dbReference>
<keyword evidence="5" id="KW-1185">Reference proteome</keyword>
<keyword evidence="2" id="KW-0040">ANK repeat</keyword>
<dbReference type="InterPro" id="IPR036770">
    <property type="entry name" value="Ankyrin_rpt-contain_sf"/>
</dbReference>
<evidence type="ECO:0000256" key="2">
    <source>
        <dbReference type="PROSITE-ProRule" id="PRU00023"/>
    </source>
</evidence>
<evidence type="ECO:0000313" key="5">
    <source>
        <dbReference type="Proteomes" id="UP000738349"/>
    </source>
</evidence>
<organism evidence="4 5">
    <name type="scientific">Dactylonectria macrodidyma</name>
    <dbReference type="NCBI Taxonomy" id="307937"/>
    <lineage>
        <taxon>Eukaryota</taxon>
        <taxon>Fungi</taxon>
        <taxon>Dikarya</taxon>
        <taxon>Ascomycota</taxon>
        <taxon>Pezizomycotina</taxon>
        <taxon>Sordariomycetes</taxon>
        <taxon>Hypocreomycetidae</taxon>
        <taxon>Hypocreales</taxon>
        <taxon>Nectriaceae</taxon>
        <taxon>Dactylonectria</taxon>
    </lineage>
</organism>
<dbReference type="OrthoDB" id="21416at2759"/>
<dbReference type="PROSITE" id="PS50297">
    <property type="entry name" value="ANK_REP_REGION"/>
    <property type="match status" value="1"/>
</dbReference>
<dbReference type="Gene3D" id="3.40.50.300">
    <property type="entry name" value="P-loop containing nucleotide triphosphate hydrolases"/>
    <property type="match status" value="1"/>
</dbReference>
<sequence length="733" mass="82567">MSILLKEETGNDVLNSEELDSDAVLIERTDVSDFNPGHILPKQAVVLDAIKSWLKPTEYDHDGSDYQKYLYFRLAGTGNWVYDTAVYRQWHQGADPGILWVRGAQGSRKSVLAASVIKKLSQEECPVLYFFFRHTIAANHSATPAVRDWLAQVLKFSPPLQVELRKCSEVADGKELSVENLSLAELFHLLHTALSHLPKAYIVIDALDEMDQAGLEPFRHHFYELGKWRPFEVKLLMTSRPVAVVEKIVRAVKVLNVRLDKQRVESDISTYVQHRLAGSLVPADSRSRVAAFITDRCASLFLYARLAEQPIRTDIPVGLQQLVLEFATHAIRPLRLLGISDLINVTHHMGDLAKTKDLMRSICGPLLEVRPGETVHVVHHSLAEFLNGTTRDTDQSAYPVFEPGTTHNRLALLCISYLRDGSLDSVVPEPSRFDRHKRQIQSYHILPPFTRKGADVEARDGEDITPLAAAMEAINGPHFDRMAAKILLHILLEAKPYLCERKDPGVARIIVAAPGLVYAGDSQGRTPLHTAFHYGIDTRHIYDLIDAGANFQASVKSTGETLLHLLFRQIWHIGLNGEVKVGEDLRDPEPVCSAAVIEFEKQESFLQRLLTMGFEVNARNDKGETPIFTFFRGAEVIARTTHHRNNSQAYLAEKWAAVEREYLIWPFLDELGVNWTAVNFKKETLLHVVVAGGKWSRNMVRRFEFLVGNGLDPMHENEDLRTPLDVAAALELR</sequence>
<name>A0A9P9E0K0_9HYPO</name>
<dbReference type="EMBL" id="JAGMUV010000018">
    <property type="protein sequence ID" value="KAH7129175.1"/>
    <property type="molecule type" value="Genomic_DNA"/>
</dbReference>
<protein>
    <recommendedName>
        <fullName evidence="3">Nephrocystin 3-like N-terminal domain-containing protein</fullName>
    </recommendedName>
</protein>
<evidence type="ECO:0000313" key="4">
    <source>
        <dbReference type="EMBL" id="KAH7129175.1"/>
    </source>
</evidence>
<evidence type="ECO:0000256" key="1">
    <source>
        <dbReference type="ARBA" id="ARBA00022737"/>
    </source>
</evidence>
<dbReference type="Proteomes" id="UP000738349">
    <property type="component" value="Unassembled WGS sequence"/>
</dbReference>
<dbReference type="PANTHER" id="PTHR10039:SF14">
    <property type="entry name" value="NACHT DOMAIN-CONTAINING PROTEIN"/>
    <property type="match status" value="1"/>
</dbReference>
<dbReference type="InterPro" id="IPR027417">
    <property type="entry name" value="P-loop_NTPase"/>
</dbReference>
<accession>A0A9P9E0K0</accession>
<dbReference type="InterPro" id="IPR056884">
    <property type="entry name" value="NPHP3-like_N"/>
</dbReference>
<dbReference type="InterPro" id="IPR002110">
    <property type="entry name" value="Ankyrin_rpt"/>
</dbReference>
<dbReference type="Pfam" id="PF24883">
    <property type="entry name" value="NPHP3_N"/>
    <property type="match status" value="1"/>
</dbReference>